<dbReference type="PANTHER" id="PTHR33308:SF9">
    <property type="entry name" value="PEPTIDOGLYCAN HYDROLASE FLGJ"/>
    <property type="match status" value="1"/>
</dbReference>
<sequence>MSATPRTVLRTALLTPFLLLAAIPAPLAAAAAPRAVPAAAVPAASGGLPAAIADPTAPSARINTDGGVVSVRSGPATDKRAMASLGDDTRVAVHCKVWGEQITGTERRSAYWMRVGADRYLPDAFLAWPAARPEVAWCGSGSTGAVTARVATGGSVLNLRREPGTGAARLGTVDDGQALAVLCQASGEQAAGSAVWLRLAGGRYVAESFVRWSPQRPWLPWCGQEPVRVPPASSGDFVAQASGPAQAAARTSGVPASVLVAQAVDASDWGRAASARRDHNYFGTACTPPAMHRPAAASPQPTGNAQPTGNPPDAKSSPVAGPQAAASPRPGATAPAAPNPRADAQQAAVALGCRAYAGTSLRVYRDQADSFADHAALVARAPQHVRALGHAGDPERFMRELQVAGYPGGARYADRVIDLMRRYDLYRLDAVR</sequence>
<keyword evidence="3" id="KW-0732">Signal</keyword>
<gene>
    <name evidence="5" type="ORF">ACFQO7_01915</name>
</gene>
<evidence type="ECO:0000259" key="4">
    <source>
        <dbReference type="Pfam" id="PF01832"/>
    </source>
</evidence>
<dbReference type="PRINTS" id="PR01002">
    <property type="entry name" value="FLGFLGJ"/>
</dbReference>
<evidence type="ECO:0000313" key="6">
    <source>
        <dbReference type="Proteomes" id="UP001596392"/>
    </source>
</evidence>
<name>A0ABW2GNV5_9ACTN</name>
<proteinExistence type="predicted"/>
<dbReference type="Gene3D" id="1.10.530.10">
    <property type="match status" value="2"/>
</dbReference>
<evidence type="ECO:0000256" key="1">
    <source>
        <dbReference type="ARBA" id="ARBA00022801"/>
    </source>
</evidence>
<reference evidence="6" key="1">
    <citation type="journal article" date="2019" name="Int. J. Syst. Evol. Microbiol.">
        <title>The Global Catalogue of Microorganisms (GCM) 10K type strain sequencing project: providing services to taxonomists for standard genome sequencing and annotation.</title>
        <authorList>
            <consortium name="The Broad Institute Genomics Platform"/>
            <consortium name="The Broad Institute Genome Sequencing Center for Infectious Disease"/>
            <person name="Wu L."/>
            <person name="Ma J."/>
        </authorList>
    </citation>
    <scope>NUCLEOTIDE SEQUENCE [LARGE SCALE GENOMIC DNA]</scope>
    <source>
        <strain evidence="6">CGMCC 1.9106</strain>
    </source>
</reference>
<feature type="domain" description="Mannosyl-glycoprotein endo-beta-N-acetylglucosamidase-like" evidence="4">
    <location>
        <begin position="245"/>
        <end position="425"/>
    </location>
</feature>
<feature type="signal peptide" evidence="3">
    <location>
        <begin position="1"/>
        <end position="21"/>
    </location>
</feature>
<comment type="caution">
    <text evidence="5">The sequence shown here is derived from an EMBL/GenBank/DDBJ whole genome shotgun (WGS) entry which is preliminary data.</text>
</comment>
<evidence type="ECO:0000313" key="5">
    <source>
        <dbReference type="EMBL" id="MFC7241226.1"/>
    </source>
</evidence>
<dbReference type="Pfam" id="PF01832">
    <property type="entry name" value="Glucosaminidase"/>
    <property type="match status" value="1"/>
</dbReference>
<protein>
    <submittedName>
        <fullName evidence="5">Glucosaminidase domain-containing protein</fullName>
    </submittedName>
</protein>
<keyword evidence="6" id="KW-1185">Reference proteome</keyword>
<dbReference type="Proteomes" id="UP001596392">
    <property type="component" value="Unassembled WGS sequence"/>
</dbReference>
<evidence type="ECO:0000256" key="3">
    <source>
        <dbReference type="SAM" id="SignalP"/>
    </source>
</evidence>
<evidence type="ECO:0000256" key="2">
    <source>
        <dbReference type="SAM" id="MobiDB-lite"/>
    </source>
</evidence>
<dbReference type="InterPro" id="IPR002901">
    <property type="entry name" value="MGlyc_endo_b_GlcNAc-like_dom"/>
</dbReference>
<feature type="region of interest" description="Disordered" evidence="2">
    <location>
        <begin position="284"/>
        <end position="343"/>
    </location>
</feature>
<dbReference type="InterPro" id="IPR051056">
    <property type="entry name" value="Glycosyl_Hydrolase_73"/>
</dbReference>
<feature type="compositionally biased region" description="Polar residues" evidence="2">
    <location>
        <begin position="299"/>
        <end position="308"/>
    </location>
</feature>
<organism evidence="5 6">
    <name type="scientific">Catellatospora aurea</name>
    <dbReference type="NCBI Taxonomy" id="1337874"/>
    <lineage>
        <taxon>Bacteria</taxon>
        <taxon>Bacillati</taxon>
        <taxon>Actinomycetota</taxon>
        <taxon>Actinomycetes</taxon>
        <taxon>Micromonosporales</taxon>
        <taxon>Micromonosporaceae</taxon>
        <taxon>Catellatospora</taxon>
    </lineage>
</organism>
<accession>A0ABW2GNV5</accession>
<feature type="chain" id="PRO_5045063703" evidence="3">
    <location>
        <begin position="22"/>
        <end position="432"/>
    </location>
</feature>
<dbReference type="EMBL" id="JBHTAC010000001">
    <property type="protein sequence ID" value="MFC7241226.1"/>
    <property type="molecule type" value="Genomic_DNA"/>
</dbReference>
<dbReference type="PANTHER" id="PTHR33308">
    <property type="entry name" value="PEPTIDOGLYCAN HYDROLASE FLGJ"/>
    <property type="match status" value="1"/>
</dbReference>
<keyword evidence="1" id="KW-0378">Hydrolase</keyword>
<dbReference type="RefSeq" id="WP_376804682.1">
    <property type="nucleotide sequence ID" value="NZ_JBHTAC010000001.1"/>
</dbReference>